<dbReference type="AlphaFoldDB" id="A0A645HJ39"/>
<proteinExistence type="predicted"/>
<accession>A0A645HJ39</accession>
<sequence length="147" mass="16589">MRTFVPLYSILSISTLCCSPMESCHIFASGSTLSPYFSERLRIFSMILFLFRLRGSSLSPRTMFSQTVNTGTSIKCWWTMPIPFSIARRGLERMTGFPSISIVPASGRYIPARQFIRVVLPAPFSPRILWTSPLNSSKSTSLFAYEP</sequence>
<dbReference type="AntiFam" id="ANF00228">
    <property type="entry name" value="Shadow ORF (opposite rbsA1)"/>
</dbReference>
<gene>
    <name evidence="1" type="ORF">SDC9_183161</name>
</gene>
<organism evidence="1">
    <name type="scientific">bioreactor metagenome</name>
    <dbReference type="NCBI Taxonomy" id="1076179"/>
    <lineage>
        <taxon>unclassified sequences</taxon>
        <taxon>metagenomes</taxon>
        <taxon>ecological metagenomes</taxon>
    </lineage>
</organism>
<protein>
    <submittedName>
        <fullName evidence="1">Uncharacterized protein</fullName>
    </submittedName>
</protein>
<dbReference type="EMBL" id="VSSQ01089402">
    <property type="protein sequence ID" value="MPN35663.1"/>
    <property type="molecule type" value="Genomic_DNA"/>
</dbReference>
<evidence type="ECO:0000313" key="1">
    <source>
        <dbReference type="EMBL" id="MPN35663.1"/>
    </source>
</evidence>
<comment type="caution">
    <text evidence="1">The sequence shown here is derived from an EMBL/GenBank/DDBJ whole genome shotgun (WGS) entry which is preliminary data.</text>
</comment>
<reference evidence="1" key="1">
    <citation type="submission" date="2019-08" db="EMBL/GenBank/DDBJ databases">
        <authorList>
            <person name="Kucharzyk K."/>
            <person name="Murdoch R.W."/>
            <person name="Higgins S."/>
            <person name="Loffler F."/>
        </authorList>
    </citation>
    <scope>NUCLEOTIDE SEQUENCE</scope>
</reference>
<name>A0A645HJ39_9ZZZZ</name>